<feature type="transmembrane region" description="Helical" evidence="6">
    <location>
        <begin position="368"/>
        <end position="385"/>
    </location>
</feature>
<feature type="transmembrane region" description="Helical" evidence="6">
    <location>
        <begin position="420"/>
        <end position="441"/>
    </location>
</feature>
<dbReference type="AlphaFoldDB" id="A0A939PBI9"/>
<protein>
    <submittedName>
        <fullName evidence="8">ComEC/Rec2 family competence protein</fullName>
    </submittedName>
</protein>
<dbReference type="Proteomes" id="UP000669179">
    <property type="component" value="Unassembled WGS sequence"/>
</dbReference>
<dbReference type="Gene3D" id="3.60.15.10">
    <property type="entry name" value="Ribonuclease Z/Hydroxyacylglutathione hydrolase-like"/>
    <property type="match status" value="1"/>
</dbReference>
<evidence type="ECO:0000259" key="7">
    <source>
        <dbReference type="SMART" id="SM00849"/>
    </source>
</evidence>
<dbReference type="InterPro" id="IPR036866">
    <property type="entry name" value="RibonucZ/Hydroxyglut_hydro"/>
</dbReference>
<feature type="transmembrane region" description="Helical" evidence="6">
    <location>
        <begin position="540"/>
        <end position="560"/>
    </location>
</feature>
<dbReference type="PANTHER" id="PTHR30619">
    <property type="entry name" value="DNA INTERNALIZATION/COMPETENCE PROTEIN COMEC/REC2"/>
    <property type="match status" value="1"/>
</dbReference>
<dbReference type="SMART" id="SM00849">
    <property type="entry name" value="Lactamase_B"/>
    <property type="match status" value="1"/>
</dbReference>
<feature type="domain" description="Metallo-beta-lactamase" evidence="7">
    <location>
        <begin position="577"/>
        <end position="757"/>
    </location>
</feature>
<feature type="transmembrane region" description="Helical" evidence="6">
    <location>
        <begin position="509"/>
        <end position="533"/>
    </location>
</feature>
<evidence type="ECO:0000256" key="6">
    <source>
        <dbReference type="SAM" id="Phobius"/>
    </source>
</evidence>
<evidence type="ECO:0000256" key="3">
    <source>
        <dbReference type="ARBA" id="ARBA00022692"/>
    </source>
</evidence>
<feature type="transmembrane region" description="Helical" evidence="6">
    <location>
        <begin position="476"/>
        <end position="497"/>
    </location>
</feature>
<dbReference type="InterPro" id="IPR001279">
    <property type="entry name" value="Metallo-B-lactamas"/>
</dbReference>
<evidence type="ECO:0000256" key="1">
    <source>
        <dbReference type="ARBA" id="ARBA00004651"/>
    </source>
</evidence>
<evidence type="ECO:0000313" key="9">
    <source>
        <dbReference type="Proteomes" id="UP000669179"/>
    </source>
</evidence>
<organism evidence="8 9">
    <name type="scientific">Actinomadura barringtoniae</name>
    <dbReference type="NCBI Taxonomy" id="1427535"/>
    <lineage>
        <taxon>Bacteria</taxon>
        <taxon>Bacillati</taxon>
        <taxon>Actinomycetota</taxon>
        <taxon>Actinomycetes</taxon>
        <taxon>Streptosporangiales</taxon>
        <taxon>Thermomonosporaceae</taxon>
        <taxon>Actinomadura</taxon>
    </lineage>
</organism>
<proteinExistence type="predicted"/>
<dbReference type="PANTHER" id="PTHR30619:SF1">
    <property type="entry name" value="RECOMBINATION PROTEIN 2"/>
    <property type="match status" value="1"/>
</dbReference>
<feature type="transmembrane region" description="Helical" evidence="6">
    <location>
        <begin position="447"/>
        <end position="469"/>
    </location>
</feature>
<keyword evidence="9" id="KW-1185">Reference proteome</keyword>
<evidence type="ECO:0000313" key="8">
    <source>
        <dbReference type="EMBL" id="MBO2446579.1"/>
    </source>
</evidence>
<dbReference type="CDD" id="cd07731">
    <property type="entry name" value="ComA-like_MBL-fold"/>
    <property type="match status" value="1"/>
</dbReference>
<feature type="transmembrane region" description="Helical" evidence="6">
    <location>
        <begin position="36"/>
        <end position="54"/>
    </location>
</feature>
<dbReference type="NCBIfam" id="TIGR00360">
    <property type="entry name" value="ComEC_N-term"/>
    <property type="match status" value="1"/>
</dbReference>
<dbReference type="InterPro" id="IPR052159">
    <property type="entry name" value="Competence_DNA_uptake"/>
</dbReference>
<keyword evidence="2" id="KW-1003">Cell membrane</keyword>
<keyword evidence="4 6" id="KW-1133">Transmembrane helix</keyword>
<dbReference type="EMBL" id="JAGEOJ010000002">
    <property type="protein sequence ID" value="MBO2446579.1"/>
    <property type="molecule type" value="Genomic_DNA"/>
</dbReference>
<keyword evidence="3 6" id="KW-0812">Transmembrane</keyword>
<accession>A0A939PBI9</accession>
<feature type="transmembrane region" description="Helical" evidence="6">
    <location>
        <begin position="391"/>
        <end position="408"/>
    </location>
</feature>
<feature type="transmembrane region" description="Helical" evidence="6">
    <location>
        <begin position="292"/>
        <end position="314"/>
    </location>
</feature>
<dbReference type="GO" id="GO:0005886">
    <property type="term" value="C:plasma membrane"/>
    <property type="evidence" value="ECO:0007669"/>
    <property type="project" value="UniProtKB-SubCell"/>
</dbReference>
<dbReference type="Pfam" id="PF00753">
    <property type="entry name" value="Lactamase_B"/>
    <property type="match status" value="1"/>
</dbReference>
<comment type="subcellular location">
    <subcellularLocation>
        <location evidence="1">Cell membrane</location>
        <topology evidence="1">Multi-pass membrane protein</topology>
    </subcellularLocation>
</comment>
<comment type="caution">
    <text evidence="8">The sequence shown here is derived from an EMBL/GenBank/DDBJ whole genome shotgun (WGS) entry which is preliminary data.</text>
</comment>
<evidence type="ECO:0000256" key="4">
    <source>
        <dbReference type="ARBA" id="ARBA00022989"/>
    </source>
</evidence>
<name>A0A939PBI9_9ACTN</name>
<gene>
    <name evidence="8" type="ORF">J4573_05720</name>
</gene>
<dbReference type="InterPro" id="IPR004477">
    <property type="entry name" value="ComEC_N"/>
</dbReference>
<feature type="transmembrane region" description="Helical" evidence="6">
    <location>
        <begin position="323"/>
        <end position="339"/>
    </location>
</feature>
<dbReference type="InterPro" id="IPR035681">
    <property type="entry name" value="ComA-like_MBL"/>
</dbReference>
<dbReference type="SUPFAM" id="SSF56281">
    <property type="entry name" value="Metallo-hydrolase/oxidoreductase"/>
    <property type="match status" value="1"/>
</dbReference>
<dbReference type="Pfam" id="PF03772">
    <property type="entry name" value="Competence"/>
    <property type="match status" value="1"/>
</dbReference>
<reference evidence="8" key="1">
    <citation type="submission" date="2021-03" db="EMBL/GenBank/DDBJ databases">
        <authorList>
            <person name="Kanchanasin P."/>
            <person name="Saeng-In P."/>
            <person name="Phongsopitanun W."/>
            <person name="Yuki M."/>
            <person name="Kudo T."/>
            <person name="Ohkuma M."/>
            <person name="Tanasupawat S."/>
        </authorList>
    </citation>
    <scope>NUCLEOTIDE SEQUENCE</scope>
    <source>
        <strain evidence="8">GKU 128</strain>
    </source>
</reference>
<keyword evidence="5 6" id="KW-0472">Membrane</keyword>
<evidence type="ECO:0000256" key="2">
    <source>
        <dbReference type="ARBA" id="ARBA00022475"/>
    </source>
</evidence>
<feature type="transmembrane region" description="Helical" evidence="6">
    <location>
        <begin position="114"/>
        <end position="131"/>
    </location>
</feature>
<evidence type="ECO:0000256" key="5">
    <source>
        <dbReference type="ARBA" id="ARBA00023136"/>
    </source>
</evidence>
<sequence length="814" mass="84413">MSELGEMPRQRHDLRLLGPALAAWLAAGVTLGLRPVVAYGLAGAGAAALVFVLVRMRRTRVNSPVRGRTWAGAPLSGGARVNGPQRGGTWVNGPLLGRIRVNGPGRGRTRVGDLVVAVLACAAASALGVGLRGSAVASGPVRELANAGRSSVVEAVVTGDPQAVKRVVLVRARAEVVSVRGRRVGVRVPVLLIAADRRWLGMVPSQRVRFMARLTPPRGAELLAATAIVRGPPIVLGPPSALQRGAEKVRASLRRAVERLPKDQRGVLPGMVVGDTSQLDPRLAEEFRTAGLSHLLVVSGANLAIVIGGVLWACRWLGFGRRLAPLAAGLAVAAFVVVARPEPSVLRATVMGVIGLLAMLTGRRRQGLPALCAAVLFLVLIDPSLARSYGFALSVLATAGLLILAPMWRERLRRRMPAFAAEALAVAGAAEVAVAPVLVMLSGEVGLVSIVANLLAAPAVAPATLLGVIGGVTAPFALPVARVVVWPAGLAVGWIVWVARTASGLPYAVVPWPGGALGAMTLIVGGCCAVIVLRWRRVRMIGGAAMAGVLVAVVGLRVFAPGWPPPGWFFVACDVGQGDGLVLAAGPGQAVVVDAGPDPALMDACLTRLRVRDVPLLVFSHPHADHVDGAAGVRHGRTVGTVVTTPRTSGRETRFVSGLIMRVAAAGQRWTVGDLTLEVLGPMTDGPRLLFNDDGTTVNNASVVMVARRPGFSVLLPGDVETEAQRALAASVPHVQVLKVPHHGSRSQDPAFLAAAHASISIVSVGRDNDYGHPAPSTIALLQKLGTHVYRTDQSGDLAVTRTAGGLAVVPHHT</sequence>
<feature type="transmembrane region" description="Helical" evidence="6">
    <location>
        <begin position="345"/>
        <end position="361"/>
    </location>
</feature>